<organism evidence="6 7">
    <name type="scientific">Dothistroma septosporum (strain NZE10 / CBS 128990)</name>
    <name type="common">Red band needle blight fungus</name>
    <name type="synonym">Mycosphaerella pini</name>
    <dbReference type="NCBI Taxonomy" id="675120"/>
    <lineage>
        <taxon>Eukaryota</taxon>
        <taxon>Fungi</taxon>
        <taxon>Dikarya</taxon>
        <taxon>Ascomycota</taxon>
        <taxon>Pezizomycotina</taxon>
        <taxon>Dothideomycetes</taxon>
        <taxon>Dothideomycetidae</taxon>
        <taxon>Mycosphaerellales</taxon>
        <taxon>Mycosphaerellaceae</taxon>
        <taxon>Dothistroma</taxon>
    </lineage>
</organism>
<accession>N1PI05</accession>
<reference evidence="6 7" key="2">
    <citation type="journal article" date="2012" name="PLoS Pathog.">
        <title>Diverse lifestyles and strategies of plant pathogenesis encoded in the genomes of eighteen Dothideomycetes fungi.</title>
        <authorList>
            <person name="Ohm R.A."/>
            <person name="Feau N."/>
            <person name="Henrissat B."/>
            <person name="Schoch C.L."/>
            <person name="Horwitz B.A."/>
            <person name="Barry K.W."/>
            <person name="Condon B.J."/>
            <person name="Copeland A.C."/>
            <person name="Dhillon B."/>
            <person name="Glaser F."/>
            <person name="Hesse C.N."/>
            <person name="Kosti I."/>
            <person name="LaButti K."/>
            <person name="Lindquist E.A."/>
            <person name="Lucas S."/>
            <person name="Salamov A.A."/>
            <person name="Bradshaw R.E."/>
            <person name="Ciuffetti L."/>
            <person name="Hamelin R.C."/>
            <person name="Kema G.H.J."/>
            <person name="Lawrence C."/>
            <person name="Scott J.A."/>
            <person name="Spatafora J.W."/>
            <person name="Turgeon B.G."/>
            <person name="de Wit P.J.G.M."/>
            <person name="Zhong S."/>
            <person name="Goodwin S.B."/>
            <person name="Grigoriev I.V."/>
        </authorList>
    </citation>
    <scope>NUCLEOTIDE SEQUENCE [LARGE SCALE GENOMIC DNA]</scope>
    <source>
        <strain evidence="7">NZE10 / CBS 128990</strain>
    </source>
</reference>
<dbReference type="STRING" id="675120.N1PI05"/>
<dbReference type="AlphaFoldDB" id="N1PI05"/>
<dbReference type="HOGENOM" id="CLU_055491_3_3_1"/>
<evidence type="ECO:0000256" key="1">
    <source>
        <dbReference type="ARBA" id="ARBA00005495"/>
    </source>
</evidence>
<dbReference type="Gene3D" id="3.90.1590.10">
    <property type="entry name" value="glutathione-dependent formaldehyde- activating enzyme (gfa)"/>
    <property type="match status" value="1"/>
</dbReference>
<dbReference type="EMBL" id="KB446541">
    <property type="protein sequence ID" value="EME42223.1"/>
    <property type="molecule type" value="Genomic_DNA"/>
</dbReference>
<comment type="similarity">
    <text evidence="1">Belongs to the Gfa family.</text>
</comment>
<dbReference type="PANTHER" id="PTHR33337">
    <property type="entry name" value="GFA DOMAIN-CONTAINING PROTEIN"/>
    <property type="match status" value="1"/>
</dbReference>
<evidence type="ECO:0000256" key="3">
    <source>
        <dbReference type="ARBA" id="ARBA00022833"/>
    </source>
</evidence>
<dbReference type="SUPFAM" id="SSF51316">
    <property type="entry name" value="Mss4-like"/>
    <property type="match status" value="1"/>
</dbReference>
<evidence type="ECO:0000313" key="6">
    <source>
        <dbReference type="EMBL" id="EME42223.1"/>
    </source>
</evidence>
<feature type="domain" description="CENP-V/GFA" evidence="5">
    <location>
        <begin position="8"/>
        <end position="116"/>
    </location>
</feature>
<dbReference type="GO" id="GO:0016846">
    <property type="term" value="F:carbon-sulfur lyase activity"/>
    <property type="evidence" value="ECO:0007669"/>
    <property type="project" value="InterPro"/>
</dbReference>
<evidence type="ECO:0000259" key="5">
    <source>
        <dbReference type="PROSITE" id="PS51891"/>
    </source>
</evidence>
<keyword evidence="3" id="KW-0862">Zinc</keyword>
<dbReference type="GO" id="GO:0046872">
    <property type="term" value="F:metal ion binding"/>
    <property type="evidence" value="ECO:0007669"/>
    <property type="project" value="UniProtKB-KW"/>
</dbReference>
<name>N1PI05_DOTSN</name>
<protein>
    <recommendedName>
        <fullName evidence="5">CENP-V/GFA domain-containing protein</fullName>
    </recommendedName>
</protein>
<dbReference type="OMA" id="CANREDW"/>
<evidence type="ECO:0000313" key="7">
    <source>
        <dbReference type="Proteomes" id="UP000016933"/>
    </source>
</evidence>
<proteinExistence type="inferred from homology"/>
<dbReference type="Proteomes" id="UP000016933">
    <property type="component" value="Unassembled WGS sequence"/>
</dbReference>
<reference evidence="7" key="1">
    <citation type="journal article" date="2012" name="PLoS Genet.">
        <title>The genomes of the fungal plant pathogens Cladosporium fulvum and Dothistroma septosporum reveal adaptation to different hosts and lifestyles but also signatures of common ancestry.</title>
        <authorList>
            <person name="de Wit P.J.G.M."/>
            <person name="van der Burgt A."/>
            <person name="Oekmen B."/>
            <person name="Stergiopoulos I."/>
            <person name="Abd-Elsalam K.A."/>
            <person name="Aerts A.L."/>
            <person name="Bahkali A.H."/>
            <person name="Beenen H.G."/>
            <person name="Chettri P."/>
            <person name="Cox M.P."/>
            <person name="Datema E."/>
            <person name="de Vries R.P."/>
            <person name="Dhillon B."/>
            <person name="Ganley A.R."/>
            <person name="Griffiths S.A."/>
            <person name="Guo Y."/>
            <person name="Hamelin R.C."/>
            <person name="Henrissat B."/>
            <person name="Kabir M.S."/>
            <person name="Jashni M.K."/>
            <person name="Kema G."/>
            <person name="Klaubauf S."/>
            <person name="Lapidus A."/>
            <person name="Levasseur A."/>
            <person name="Lindquist E."/>
            <person name="Mehrabi R."/>
            <person name="Ohm R.A."/>
            <person name="Owen T.J."/>
            <person name="Salamov A."/>
            <person name="Schwelm A."/>
            <person name="Schijlen E."/>
            <person name="Sun H."/>
            <person name="van den Burg H.A."/>
            <person name="van Ham R.C.H.J."/>
            <person name="Zhang S."/>
            <person name="Goodwin S.B."/>
            <person name="Grigoriev I.V."/>
            <person name="Collemare J."/>
            <person name="Bradshaw R.E."/>
        </authorList>
    </citation>
    <scope>NUCLEOTIDE SEQUENCE [LARGE SCALE GENOMIC DNA]</scope>
    <source>
        <strain evidence="7">NZE10 / CBS 128990</strain>
    </source>
</reference>
<evidence type="ECO:0000256" key="2">
    <source>
        <dbReference type="ARBA" id="ARBA00022723"/>
    </source>
</evidence>
<keyword evidence="4" id="KW-0456">Lyase</keyword>
<dbReference type="InterPro" id="IPR011057">
    <property type="entry name" value="Mss4-like_sf"/>
</dbReference>
<dbReference type="eggNOG" id="ENOG502S5AR">
    <property type="taxonomic scope" value="Eukaryota"/>
</dbReference>
<dbReference type="PANTHER" id="PTHR33337:SF40">
    <property type="entry name" value="CENP-V_GFA DOMAIN-CONTAINING PROTEIN-RELATED"/>
    <property type="match status" value="1"/>
</dbReference>
<sequence length="147" mass="16234">MAAANALRRGSCLCQSVKFSITGTPARHIQCNCLNCQKSSGSAFLTNILFKRDQYKVESGAEHIKVFKDTSTDSGGTLERSFCSNCGSPLHIRNVSNPKMSGNIVVCGGTVDENYKNFKPQSELFPHRRHAWVPEVQKPPKREGSKM</sequence>
<gene>
    <name evidence="6" type="ORF">DOTSEDRAFT_73140</name>
</gene>
<dbReference type="PROSITE" id="PS51891">
    <property type="entry name" value="CENP_V_GFA"/>
    <property type="match status" value="1"/>
</dbReference>
<dbReference type="Pfam" id="PF04828">
    <property type="entry name" value="GFA"/>
    <property type="match status" value="1"/>
</dbReference>
<dbReference type="InterPro" id="IPR006913">
    <property type="entry name" value="CENP-V/GFA"/>
</dbReference>
<keyword evidence="2" id="KW-0479">Metal-binding</keyword>
<evidence type="ECO:0000256" key="4">
    <source>
        <dbReference type="ARBA" id="ARBA00023239"/>
    </source>
</evidence>
<keyword evidence="7" id="KW-1185">Reference proteome</keyword>
<dbReference type="OrthoDB" id="406544at2759"/>